<dbReference type="Proteomes" id="UP001497623">
    <property type="component" value="Unassembled WGS sequence"/>
</dbReference>
<evidence type="ECO:0000313" key="3">
    <source>
        <dbReference type="Proteomes" id="UP001497623"/>
    </source>
</evidence>
<comment type="caution">
    <text evidence="2">The sequence shown here is derived from an EMBL/GenBank/DDBJ whole genome shotgun (WGS) entry which is preliminary data.</text>
</comment>
<proteinExistence type="predicted"/>
<dbReference type="AlphaFoldDB" id="A0AAV2PZS6"/>
<keyword evidence="1" id="KW-1133">Transmembrane helix</keyword>
<keyword evidence="1" id="KW-0812">Transmembrane</keyword>
<protein>
    <submittedName>
        <fullName evidence="2">Uncharacterized protein</fullName>
    </submittedName>
</protein>
<evidence type="ECO:0000313" key="2">
    <source>
        <dbReference type="EMBL" id="CAL4066001.1"/>
    </source>
</evidence>
<name>A0AAV2PZS6_MEGNR</name>
<dbReference type="EMBL" id="CAXKWB010001999">
    <property type="protein sequence ID" value="CAL4066001.1"/>
    <property type="molecule type" value="Genomic_DNA"/>
</dbReference>
<evidence type="ECO:0000256" key="1">
    <source>
        <dbReference type="SAM" id="Phobius"/>
    </source>
</evidence>
<reference evidence="2 3" key="1">
    <citation type="submission" date="2024-05" db="EMBL/GenBank/DDBJ databases">
        <authorList>
            <person name="Wallberg A."/>
        </authorList>
    </citation>
    <scope>NUCLEOTIDE SEQUENCE [LARGE SCALE GENOMIC DNA]</scope>
</reference>
<accession>A0AAV2PZS6</accession>
<sequence length="116" mass="13037">MQNSSPEIIETTNMGSNNDLGIWPPWPSDWLHGNDDSIISRLALDYQPWICSIIASSAIGLAGVVPLLLFPDNYQFDHDWQVKEVRLQERQSPAHPEQILSSHPTNNEMVIVMSLG</sequence>
<feature type="transmembrane region" description="Helical" evidence="1">
    <location>
        <begin position="46"/>
        <end position="70"/>
    </location>
</feature>
<organism evidence="2 3">
    <name type="scientific">Meganyctiphanes norvegica</name>
    <name type="common">Northern krill</name>
    <name type="synonym">Thysanopoda norvegica</name>
    <dbReference type="NCBI Taxonomy" id="48144"/>
    <lineage>
        <taxon>Eukaryota</taxon>
        <taxon>Metazoa</taxon>
        <taxon>Ecdysozoa</taxon>
        <taxon>Arthropoda</taxon>
        <taxon>Crustacea</taxon>
        <taxon>Multicrustacea</taxon>
        <taxon>Malacostraca</taxon>
        <taxon>Eumalacostraca</taxon>
        <taxon>Eucarida</taxon>
        <taxon>Euphausiacea</taxon>
        <taxon>Euphausiidae</taxon>
        <taxon>Meganyctiphanes</taxon>
    </lineage>
</organism>
<keyword evidence="3" id="KW-1185">Reference proteome</keyword>
<keyword evidence="1" id="KW-0472">Membrane</keyword>
<gene>
    <name evidence="2" type="ORF">MNOR_LOCUS5248</name>
</gene>